<dbReference type="PANTHER" id="PTHR43883">
    <property type="entry name" value="SLR0207 PROTEIN"/>
    <property type="match status" value="1"/>
</dbReference>
<feature type="region of interest" description="Disordered" evidence="1">
    <location>
        <begin position="441"/>
        <end position="474"/>
    </location>
</feature>
<feature type="compositionally biased region" description="Gly residues" evidence="1">
    <location>
        <begin position="464"/>
        <end position="474"/>
    </location>
</feature>
<reference evidence="2 3" key="1">
    <citation type="submission" date="2022-04" db="EMBL/GenBank/DDBJ databases">
        <title>Genome diversity in the genus Frankia.</title>
        <authorList>
            <person name="Carlos-Shanley C."/>
            <person name="Hahn D."/>
        </authorList>
    </citation>
    <scope>NUCLEOTIDE SEQUENCE [LARGE SCALE GENOMIC DNA]</scope>
    <source>
        <strain evidence="2 3">Ag45/Mut15</strain>
    </source>
</reference>
<proteinExistence type="predicted"/>
<organism evidence="2 3">
    <name type="scientific">Frankia umida</name>
    <dbReference type="NCBI Taxonomy" id="573489"/>
    <lineage>
        <taxon>Bacteria</taxon>
        <taxon>Bacillati</taxon>
        <taxon>Actinomycetota</taxon>
        <taxon>Actinomycetes</taxon>
        <taxon>Frankiales</taxon>
        <taxon>Frankiaceae</taxon>
        <taxon>Frankia</taxon>
    </lineage>
</organism>
<dbReference type="Proteomes" id="UP001201873">
    <property type="component" value="Unassembled WGS sequence"/>
</dbReference>
<sequence>MTAQIMPSPASVVETHTSVLVFLGDRVYKVKKAADLGFLDFRTRQARLAACQAEVALNRRMAPDVYLGVADVSGPDGQLCDHMVVMRRLPASRRLSALVTSGTDVTGVLRDTARLVAAFHTRCDTSTEITELGGVKTLRALWEEGLAGVAPFLGDPLPARQVAEIGRLASRYLDGRGALLAERQQRGLVRDGHGDLLADDVFCLDDGPRILDCLEFDQRLRAGDVLADVAFLAMDLERLGRRDLADHFMSAYREFSGETHPRSLEDFYVAYRAFVRCKVACIRSAQGDADAAEQARTLATLALSRLRRGRTRLVLVGGLPASGKSTLAAGVGSAEGWTVLRSDVIRKELAGLSATTPAPAEPGEGLYRAEMTDAVYTELIRRAGVALERGESVILDASWGSRRHRRQAARRALEAAADLIELRCAVTPEIARTRIAARMEARTAAAGTTTDGLDGLDGLDGRGRAGGAEGGDGGVSDATVPVLLELARSADPWPEATTITTTVPVAGTLRTARGLLT</sequence>
<dbReference type="EMBL" id="JALKFT010000002">
    <property type="protein sequence ID" value="MCK9874609.1"/>
    <property type="molecule type" value="Genomic_DNA"/>
</dbReference>
<evidence type="ECO:0000313" key="3">
    <source>
        <dbReference type="Proteomes" id="UP001201873"/>
    </source>
</evidence>
<name>A0ABT0JSV7_9ACTN</name>
<dbReference type="InterPro" id="IPR052732">
    <property type="entry name" value="Cell-binding_unc_protein"/>
</dbReference>
<dbReference type="RefSeq" id="WP_248813143.1">
    <property type="nucleotide sequence ID" value="NZ_JALKFT010000002.1"/>
</dbReference>
<evidence type="ECO:0000313" key="2">
    <source>
        <dbReference type="EMBL" id="MCK9874609.1"/>
    </source>
</evidence>
<dbReference type="PANTHER" id="PTHR43883:SF1">
    <property type="entry name" value="GLUCONOKINASE"/>
    <property type="match status" value="1"/>
</dbReference>
<gene>
    <name evidence="2" type="ORF">MXD59_02225</name>
</gene>
<dbReference type="InterPro" id="IPR011009">
    <property type="entry name" value="Kinase-like_dom_sf"/>
</dbReference>
<dbReference type="SUPFAM" id="SSF56112">
    <property type="entry name" value="Protein kinase-like (PK-like)"/>
    <property type="match status" value="1"/>
</dbReference>
<dbReference type="Gene3D" id="3.40.50.300">
    <property type="entry name" value="P-loop containing nucleotide triphosphate hydrolases"/>
    <property type="match status" value="1"/>
</dbReference>
<dbReference type="InterPro" id="IPR027417">
    <property type="entry name" value="P-loop_NTPase"/>
</dbReference>
<evidence type="ECO:0000256" key="1">
    <source>
        <dbReference type="SAM" id="MobiDB-lite"/>
    </source>
</evidence>
<keyword evidence="3" id="KW-1185">Reference proteome</keyword>
<dbReference type="Pfam" id="PF13671">
    <property type="entry name" value="AAA_33"/>
    <property type="match status" value="1"/>
</dbReference>
<dbReference type="SUPFAM" id="SSF52540">
    <property type="entry name" value="P-loop containing nucleoside triphosphate hydrolases"/>
    <property type="match status" value="1"/>
</dbReference>
<protein>
    <submittedName>
        <fullName evidence="2">AAA family ATPase</fullName>
    </submittedName>
</protein>
<accession>A0ABT0JSV7</accession>
<feature type="compositionally biased region" description="Low complexity" evidence="1">
    <location>
        <begin position="441"/>
        <end position="453"/>
    </location>
</feature>
<comment type="caution">
    <text evidence="2">The sequence shown here is derived from an EMBL/GenBank/DDBJ whole genome shotgun (WGS) entry which is preliminary data.</text>
</comment>